<keyword evidence="3" id="KW-1133">Transmembrane helix</keyword>
<feature type="transmembrane region" description="Helical" evidence="3">
    <location>
        <begin position="241"/>
        <end position="263"/>
    </location>
</feature>
<sequence>MLVRSSLLRRLQPPPLCPNQPILQRTFRQSAFLQASHMPDHYQTLELPTHATPTEVKKSFYRLSKSHHPDLHPNDPSKSKKFVAISEAYSVLGSPEKRQRYDRDFLPASAPESSGHAGHRGSYSSHSTPAGGRPASGLSKRRTQFKGPPPSFYRSGGWGAHSEKRGQYASHGPGETRDHPSAAGTGPGGFARGDDHDVPHFDQQGHFVRHEKIEKTRHRARRKVERTLDDLDYSGGGASPLFNFIMISGALAVIVSVSGLLLGGSPKSHSKKKDGEDG</sequence>
<evidence type="ECO:0000313" key="6">
    <source>
        <dbReference type="Proteomes" id="UP000803884"/>
    </source>
</evidence>
<feature type="region of interest" description="Disordered" evidence="2">
    <location>
        <begin position="106"/>
        <end position="221"/>
    </location>
</feature>
<dbReference type="PROSITE" id="PS50076">
    <property type="entry name" value="DNAJ_2"/>
    <property type="match status" value="1"/>
</dbReference>
<dbReference type="Gene3D" id="1.10.287.110">
    <property type="entry name" value="DnaJ domain"/>
    <property type="match status" value="1"/>
</dbReference>
<dbReference type="CDD" id="cd06257">
    <property type="entry name" value="DnaJ"/>
    <property type="match status" value="1"/>
</dbReference>
<dbReference type="Pfam" id="PF00226">
    <property type="entry name" value="DnaJ"/>
    <property type="match status" value="1"/>
</dbReference>
<feature type="domain" description="J" evidence="4">
    <location>
        <begin position="40"/>
        <end position="105"/>
    </location>
</feature>
<evidence type="ECO:0000256" key="2">
    <source>
        <dbReference type="SAM" id="MobiDB-lite"/>
    </source>
</evidence>
<dbReference type="GeneID" id="96008409"/>
<proteinExistence type="predicted"/>
<dbReference type="Proteomes" id="UP000803884">
    <property type="component" value="Unassembled WGS sequence"/>
</dbReference>
<dbReference type="PANTHER" id="PTHR44145:SF3">
    <property type="entry name" value="DNAJ HOMOLOG SUBFAMILY A MEMBER 3, MITOCHONDRIAL"/>
    <property type="match status" value="1"/>
</dbReference>
<dbReference type="InterPro" id="IPR001623">
    <property type="entry name" value="DnaJ_domain"/>
</dbReference>
<dbReference type="RefSeq" id="XP_069227699.1">
    <property type="nucleotide sequence ID" value="XM_069375571.1"/>
</dbReference>
<organism evidence="5 6">
    <name type="scientific">Cladosporium halotolerans</name>
    <dbReference type="NCBI Taxonomy" id="1052096"/>
    <lineage>
        <taxon>Eukaryota</taxon>
        <taxon>Fungi</taxon>
        <taxon>Dikarya</taxon>
        <taxon>Ascomycota</taxon>
        <taxon>Pezizomycotina</taxon>
        <taxon>Dothideomycetes</taxon>
        <taxon>Dothideomycetidae</taxon>
        <taxon>Cladosporiales</taxon>
        <taxon>Cladosporiaceae</taxon>
        <taxon>Cladosporium</taxon>
    </lineage>
</organism>
<dbReference type="InterPro" id="IPR036869">
    <property type="entry name" value="J_dom_sf"/>
</dbReference>
<comment type="caution">
    <text evidence="5">The sequence shown here is derived from an EMBL/GenBank/DDBJ whole genome shotgun (WGS) entry which is preliminary data.</text>
</comment>
<dbReference type="EMBL" id="JAAQHG020000025">
    <property type="protein sequence ID" value="KAL1584593.1"/>
    <property type="molecule type" value="Genomic_DNA"/>
</dbReference>
<protein>
    <recommendedName>
        <fullName evidence="4">J domain-containing protein</fullName>
    </recommendedName>
</protein>
<evidence type="ECO:0000313" key="5">
    <source>
        <dbReference type="EMBL" id="KAL1584593.1"/>
    </source>
</evidence>
<gene>
    <name evidence="5" type="ORF">WHR41_06966</name>
</gene>
<reference evidence="5 6" key="1">
    <citation type="journal article" date="2020" name="Microbiol. Resour. Announc.">
        <title>Draft Genome Sequence of a Cladosporium Species Isolated from the Mesophotic Ascidian Didemnum maculosum.</title>
        <authorList>
            <person name="Gioti A."/>
            <person name="Siaperas R."/>
            <person name="Nikolaivits E."/>
            <person name="Le Goff G."/>
            <person name="Ouazzani J."/>
            <person name="Kotoulas G."/>
            <person name="Topakas E."/>
        </authorList>
    </citation>
    <scope>NUCLEOTIDE SEQUENCE [LARGE SCALE GENOMIC DNA]</scope>
    <source>
        <strain evidence="5 6">TM138-S3</strain>
    </source>
</reference>
<dbReference type="SMART" id="SM00271">
    <property type="entry name" value="DnaJ"/>
    <property type="match status" value="1"/>
</dbReference>
<evidence type="ECO:0000256" key="1">
    <source>
        <dbReference type="ARBA" id="ARBA00023186"/>
    </source>
</evidence>
<dbReference type="PANTHER" id="PTHR44145">
    <property type="entry name" value="DNAJ HOMOLOG SUBFAMILY A MEMBER 3, MITOCHONDRIAL"/>
    <property type="match status" value="1"/>
</dbReference>
<dbReference type="AlphaFoldDB" id="A0AB34KIJ8"/>
<keyword evidence="6" id="KW-1185">Reference proteome</keyword>
<dbReference type="InterPro" id="IPR051938">
    <property type="entry name" value="Apopto_cytoskel_mod"/>
</dbReference>
<keyword evidence="3" id="KW-0472">Membrane</keyword>
<keyword evidence="1" id="KW-0143">Chaperone</keyword>
<evidence type="ECO:0000256" key="3">
    <source>
        <dbReference type="SAM" id="Phobius"/>
    </source>
</evidence>
<name>A0AB34KIJ8_9PEZI</name>
<dbReference type="SUPFAM" id="SSF46565">
    <property type="entry name" value="Chaperone J-domain"/>
    <property type="match status" value="1"/>
</dbReference>
<dbReference type="PRINTS" id="PR00625">
    <property type="entry name" value="JDOMAIN"/>
</dbReference>
<accession>A0AB34KIJ8</accession>
<keyword evidence="3" id="KW-0812">Transmembrane</keyword>
<evidence type="ECO:0000259" key="4">
    <source>
        <dbReference type="PROSITE" id="PS50076"/>
    </source>
</evidence>